<organism evidence="1">
    <name type="scientific">Micrurus corallinus</name>
    <name type="common">Brazilian coral snake</name>
    <dbReference type="NCBI Taxonomy" id="54390"/>
    <lineage>
        <taxon>Eukaryota</taxon>
        <taxon>Metazoa</taxon>
        <taxon>Chordata</taxon>
        <taxon>Craniata</taxon>
        <taxon>Vertebrata</taxon>
        <taxon>Euteleostomi</taxon>
        <taxon>Lepidosauria</taxon>
        <taxon>Squamata</taxon>
        <taxon>Bifurcata</taxon>
        <taxon>Unidentata</taxon>
        <taxon>Episquamata</taxon>
        <taxon>Toxicofera</taxon>
        <taxon>Serpentes</taxon>
        <taxon>Colubroidea</taxon>
        <taxon>Elapidae</taxon>
        <taxon>Elapinae</taxon>
        <taxon>Micrurus</taxon>
    </lineage>
</organism>
<dbReference type="AlphaFoldDB" id="A0A2D4GGV7"/>
<name>A0A2D4GGV7_MICCO</name>
<proteinExistence type="predicted"/>
<dbReference type="EMBL" id="IACJ01127958">
    <property type="protein sequence ID" value="LAA58948.1"/>
    <property type="molecule type" value="Transcribed_RNA"/>
</dbReference>
<reference evidence="1" key="2">
    <citation type="submission" date="2017-11" db="EMBL/GenBank/DDBJ databases">
        <title>Coralsnake Venomics: Analyses of Venom Gland Transcriptomes and Proteomes of Six Brazilian Taxa.</title>
        <authorList>
            <person name="Aird S.D."/>
            <person name="Jorge da Silva N."/>
            <person name="Qiu L."/>
            <person name="Villar-Briones A."/>
            <person name="Aparecida-Saddi V."/>
            <person name="Campos-Telles M.P."/>
            <person name="Grau M."/>
            <person name="Mikheyev A.S."/>
        </authorList>
    </citation>
    <scope>NUCLEOTIDE SEQUENCE</scope>
    <source>
        <tissue evidence="1">Venom_gland</tissue>
    </source>
</reference>
<evidence type="ECO:0000313" key="1">
    <source>
        <dbReference type="EMBL" id="LAA58948.1"/>
    </source>
</evidence>
<reference evidence="1" key="1">
    <citation type="submission" date="2017-07" db="EMBL/GenBank/DDBJ databases">
        <authorList>
            <person name="Mikheyev A."/>
            <person name="Grau M."/>
        </authorList>
    </citation>
    <scope>NUCLEOTIDE SEQUENCE</scope>
    <source>
        <tissue evidence="1">Venom_gland</tissue>
    </source>
</reference>
<sequence>MENLQSLKETTPGALNFYAGQTTCVTFGEISTIKRYGSRREYSLQNINTRRKPELYVKKKNLSLSPPPNFQRPIIIHFAVKMESDNILGWVSIGHGYGCSSSAHKTFLVSLMKVKDVPVL</sequence>
<protein>
    <submittedName>
        <fullName evidence="1">Uncharacterized protein</fullName>
    </submittedName>
</protein>
<accession>A0A2D4GGV7</accession>